<feature type="domain" description="Plant bHLH transcription factor ACT-like" evidence="4">
    <location>
        <begin position="140"/>
        <end position="199"/>
    </location>
</feature>
<keyword evidence="6" id="KW-1185">Reference proteome</keyword>
<accession>A0A8T2UVQ9</accession>
<comment type="caution">
    <text evidence="5">The sequence shown here is derived from an EMBL/GenBank/DDBJ whole genome shotgun (WGS) entry which is preliminary data.</text>
</comment>
<reference evidence="5" key="1">
    <citation type="submission" date="2021-08" db="EMBL/GenBank/DDBJ databases">
        <title>WGS assembly of Ceratopteris richardii.</title>
        <authorList>
            <person name="Marchant D.B."/>
            <person name="Chen G."/>
            <person name="Jenkins J."/>
            <person name="Shu S."/>
            <person name="Leebens-Mack J."/>
            <person name="Grimwood J."/>
            <person name="Schmutz J."/>
            <person name="Soltis P."/>
            <person name="Soltis D."/>
            <person name="Chen Z.-H."/>
        </authorList>
    </citation>
    <scope>NUCLEOTIDE SEQUENCE</scope>
    <source>
        <strain evidence="5">Whitten #5841</strain>
        <tissue evidence="5">Leaf</tissue>
    </source>
</reference>
<name>A0A8T2UVQ9_CERRI</name>
<organism evidence="5 6">
    <name type="scientific">Ceratopteris richardii</name>
    <name type="common">Triangle waterfern</name>
    <dbReference type="NCBI Taxonomy" id="49495"/>
    <lineage>
        <taxon>Eukaryota</taxon>
        <taxon>Viridiplantae</taxon>
        <taxon>Streptophyta</taxon>
        <taxon>Embryophyta</taxon>
        <taxon>Tracheophyta</taxon>
        <taxon>Polypodiopsida</taxon>
        <taxon>Polypodiidae</taxon>
        <taxon>Polypodiales</taxon>
        <taxon>Pteridineae</taxon>
        <taxon>Pteridaceae</taxon>
        <taxon>Parkerioideae</taxon>
        <taxon>Ceratopteris</taxon>
    </lineage>
</organism>
<keyword evidence="3" id="KW-0812">Transmembrane</keyword>
<dbReference type="Pfam" id="PF22754">
    <property type="entry name" value="bHLH-TF_ACT-like_plant"/>
    <property type="match status" value="1"/>
</dbReference>
<keyword evidence="3" id="KW-1133">Transmembrane helix</keyword>
<evidence type="ECO:0000256" key="3">
    <source>
        <dbReference type="SAM" id="Phobius"/>
    </source>
</evidence>
<dbReference type="Proteomes" id="UP000825935">
    <property type="component" value="Chromosome 4"/>
</dbReference>
<keyword evidence="3" id="KW-0472">Membrane</keyword>
<dbReference type="EMBL" id="CM035409">
    <property type="protein sequence ID" value="KAH7438820.1"/>
    <property type="molecule type" value="Genomic_DNA"/>
</dbReference>
<dbReference type="EMBL" id="CM035409">
    <property type="protein sequence ID" value="KAH7438821.1"/>
    <property type="molecule type" value="Genomic_DNA"/>
</dbReference>
<protein>
    <recommendedName>
        <fullName evidence="4">Plant bHLH transcription factor ACT-like domain-containing protein</fullName>
    </recommendedName>
</protein>
<proteinExistence type="predicted"/>
<feature type="transmembrane region" description="Helical" evidence="3">
    <location>
        <begin position="191"/>
        <end position="214"/>
    </location>
</feature>
<evidence type="ECO:0000313" key="5">
    <source>
        <dbReference type="EMBL" id="KAH7438818.1"/>
    </source>
</evidence>
<dbReference type="InterPro" id="IPR054502">
    <property type="entry name" value="bHLH-TF_ACT-like_plant"/>
</dbReference>
<comment type="subcellular location">
    <subcellularLocation>
        <location evidence="1">Nucleus</location>
    </subcellularLocation>
</comment>
<evidence type="ECO:0000259" key="4">
    <source>
        <dbReference type="Pfam" id="PF22754"/>
    </source>
</evidence>
<keyword evidence="2" id="KW-0539">Nucleus</keyword>
<evidence type="ECO:0000256" key="2">
    <source>
        <dbReference type="ARBA" id="ARBA00023242"/>
    </source>
</evidence>
<sequence length="225" mass="26300">MSLLHMYHNMDSKDGLHHRIRRNTLKNRKRAIRWKPCGSYWRIRKYITWKAHKNRQRSDRSLKLLQAKLQEKLQHSGSKYLREPGGLLSPGIDVSSLIFHAHCYILELKASISELLSSSHTEDRKDDPNNVIESLRYPMVEINAVGEEKFEVFVKCESTRKPILVNLVETLEDLELEILDADSIRTNDKMFLFQAIVKQVGLLSTFLLMEILLLTSHTSVMRRYP</sequence>
<dbReference type="AlphaFoldDB" id="A0A8T2UVQ9"/>
<gene>
    <name evidence="5" type="ORF">KP509_04G032600</name>
</gene>
<evidence type="ECO:0000256" key="1">
    <source>
        <dbReference type="ARBA" id="ARBA00004123"/>
    </source>
</evidence>
<evidence type="ECO:0000313" key="6">
    <source>
        <dbReference type="Proteomes" id="UP000825935"/>
    </source>
</evidence>
<dbReference type="EMBL" id="CM035409">
    <property type="protein sequence ID" value="KAH7438818.1"/>
    <property type="molecule type" value="Genomic_DNA"/>
</dbReference>